<dbReference type="EMBL" id="MG765279">
    <property type="protein sequence ID" value="AUV60110.1"/>
    <property type="molecule type" value="Genomic_DNA"/>
</dbReference>
<feature type="transmembrane region" description="Helical" evidence="1">
    <location>
        <begin position="17"/>
        <end position="37"/>
    </location>
</feature>
<keyword evidence="1" id="KW-0812">Transmembrane</keyword>
<dbReference type="KEGG" id="vg:54988891"/>
<keyword evidence="1" id="KW-0472">Membrane</keyword>
<reference evidence="2" key="1">
    <citation type="submission" date="2018-01" db="EMBL/GenBank/DDBJ databases">
        <title>Lactobacillus phages that infect wine-derived L. plantarum strains.</title>
        <authorList>
            <person name="Kyrkou I."/>
            <person name="Hestbjerg Hansen L."/>
        </authorList>
    </citation>
    <scope>NUCLEOTIDE SEQUENCE [LARGE SCALE GENOMIC DNA]</scope>
</reference>
<evidence type="ECO:0000313" key="3">
    <source>
        <dbReference type="Proteomes" id="UP000240377"/>
    </source>
</evidence>
<dbReference type="RefSeq" id="YP_009798429.1">
    <property type="nucleotide sequence ID" value="NC_047926.1"/>
</dbReference>
<organism evidence="2 3">
    <name type="scientific">Lactobacillus phage Semele</name>
    <dbReference type="NCBI Taxonomy" id="2079433"/>
    <lineage>
        <taxon>Viruses</taxon>
        <taxon>Duplodnaviria</taxon>
        <taxon>Heunggongvirae</taxon>
        <taxon>Uroviricota</taxon>
        <taxon>Caudoviricetes</taxon>
        <taxon>Herelleviridae</taxon>
        <taxon>Harbinvirus</taxon>
        <taxon>Harbinvirus semele</taxon>
    </lineage>
</organism>
<protein>
    <submittedName>
        <fullName evidence="2">Uncharacterized protein</fullName>
    </submittedName>
</protein>
<evidence type="ECO:0000313" key="2">
    <source>
        <dbReference type="EMBL" id="AUV60110.1"/>
    </source>
</evidence>
<feature type="transmembrane region" description="Helical" evidence="1">
    <location>
        <begin position="49"/>
        <end position="72"/>
    </location>
</feature>
<dbReference type="GeneID" id="54988891"/>
<accession>A0A2K9VD37</accession>
<proteinExistence type="predicted"/>
<dbReference type="Proteomes" id="UP000240377">
    <property type="component" value="Segment"/>
</dbReference>
<keyword evidence="3" id="KW-1185">Reference proteome</keyword>
<evidence type="ECO:0000256" key="1">
    <source>
        <dbReference type="SAM" id="Phobius"/>
    </source>
</evidence>
<keyword evidence="1" id="KW-1133">Transmembrane helix</keyword>
<sequence>MLALLACCHTKEDTMKLLIVMLLITFYFIALAISWCTAIECFTNPNNEIAQAILDASIAMFIATIAIMYFLLGSSTVSSRIVHTSYPIDRVARTGDYVTVAANGHKDIRIDLSKTKSEPYSDKDVVRITDEQDTTSVKLFQAMFGGKVLGHRKHYSVYLDGPDTIRDLYSTNKGFTHVN</sequence>
<name>A0A2K9VD37_9CAUD</name>